<comment type="similarity">
    <text evidence="1">Belongs to the glycerophosphoryl diester phosphodiesterase family.</text>
</comment>
<gene>
    <name evidence="8" type="ORF">H1P_1000013</name>
</gene>
<evidence type="ECO:0000313" key="8">
    <source>
        <dbReference type="EMBL" id="VEP11342.1"/>
    </source>
</evidence>
<protein>
    <recommendedName>
        <fullName evidence="2">glycerophosphodiester phosphodiesterase</fullName>
        <ecNumber evidence="2">3.1.4.46</ecNumber>
    </recommendedName>
</protein>
<proteinExistence type="inferred from homology"/>
<keyword evidence="4" id="KW-0319">Glycerol metabolism</keyword>
<evidence type="ECO:0000256" key="6">
    <source>
        <dbReference type="ARBA" id="ARBA00047512"/>
    </source>
</evidence>
<evidence type="ECO:0000256" key="1">
    <source>
        <dbReference type="ARBA" id="ARBA00007277"/>
    </source>
</evidence>
<dbReference type="Pfam" id="PF03009">
    <property type="entry name" value="GDPD"/>
    <property type="match status" value="2"/>
</dbReference>
<keyword evidence="3" id="KW-0732">Signal</keyword>
<dbReference type="PANTHER" id="PTHR43620:SF7">
    <property type="entry name" value="GLYCEROPHOSPHODIESTER PHOSPHODIESTERASE GDPD5-RELATED"/>
    <property type="match status" value="1"/>
</dbReference>
<dbReference type="Proteomes" id="UP000320055">
    <property type="component" value="Unassembled WGS sequence"/>
</dbReference>
<evidence type="ECO:0000256" key="3">
    <source>
        <dbReference type="ARBA" id="ARBA00022729"/>
    </source>
</evidence>
<dbReference type="Gene3D" id="3.20.20.190">
    <property type="entry name" value="Phosphatidylinositol (PI) phosphodiesterase"/>
    <property type="match status" value="1"/>
</dbReference>
<dbReference type="AlphaFoldDB" id="A0A563VIV5"/>
<dbReference type="GO" id="GO:0006071">
    <property type="term" value="P:glycerol metabolic process"/>
    <property type="evidence" value="ECO:0007669"/>
    <property type="project" value="UniProtKB-KW"/>
</dbReference>
<evidence type="ECO:0000256" key="5">
    <source>
        <dbReference type="ARBA" id="ARBA00022801"/>
    </source>
</evidence>
<dbReference type="EMBL" id="CAACVJ010000003">
    <property type="protein sequence ID" value="VEP11342.1"/>
    <property type="molecule type" value="Genomic_DNA"/>
</dbReference>
<dbReference type="InterPro" id="IPR030395">
    <property type="entry name" value="GP_PDE_dom"/>
</dbReference>
<organism evidence="8 9">
    <name type="scientific">Hyella patelloides LEGE 07179</name>
    <dbReference type="NCBI Taxonomy" id="945734"/>
    <lineage>
        <taxon>Bacteria</taxon>
        <taxon>Bacillati</taxon>
        <taxon>Cyanobacteriota</taxon>
        <taxon>Cyanophyceae</taxon>
        <taxon>Pleurocapsales</taxon>
        <taxon>Hyellaceae</taxon>
        <taxon>Hyella</taxon>
    </lineage>
</organism>
<name>A0A563VIV5_9CYAN</name>
<keyword evidence="9" id="KW-1185">Reference proteome</keyword>
<evidence type="ECO:0000256" key="4">
    <source>
        <dbReference type="ARBA" id="ARBA00022798"/>
    </source>
</evidence>
<evidence type="ECO:0000259" key="7">
    <source>
        <dbReference type="PROSITE" id="PS51704"/>
    </source>
</evidence>
<dbReference type="PROSITE" id="PS51704">
    <property type="entry name" value="GP_PDE"/>
    <property type="match status" value="1"/>
</dbReference>
<dbReference type="GO" id="GO:0008889">
    <property type="term" value="F:glycerophosphodiester phosphodiesterase activity"/>
    <property type="evidence" value="ECO:0007669"/>
    <property type="project" value="UniProtKB-EC"/>
</dbReference>
<dbReference type="SUPFAM" id="SSF51695">
    <property type="entry name" value="PLC-like phosphodiesterases"/>
    <property type="match status" value="1"/>
</dbReference>
<keyword evidence="5" id="KW-0378">Hydrolase</keyword>
<dbReference type="InterPro" id="IPR017946">
    <property type="entry name" value="PLC-like_Pdiesterase_TIM-brl"/>
</dbReference>
<evidence type="ECO:0000256" key="2">
    <source>
        <dbReference type="ARBA" id="ARBA00012247"/>
    </source>
</evidence>
<dbReference type="PANTHER" id="PTHR43620">
    <property type="entry name" value="GLYCEROPHOSPHORYL DIESTER PHOSPHODIESTERASE"/>
    <property type="match status" value="1"/>
</dbReference>
<dbReference type="PROSITE" id="PS50007">
    <property type="entry name" value="PIPLC_X_DOMAIN"/>
    <property type="match status" value="1"/>
</dbReference>
<sequence length="420" mass="47197">MLIAFRAVTISFKSNYCHLSLLLLLRNGITPNIPQLNTLNGQDPIIIAHRGASGSLPENTLAGFRLALEQGADFIEIDYVMTKDGVPIVRHEPLLNKTTNILDRPEFSDRKTTKIIDGVEVTGFFAEDFILKEIKTLRARQPRPERSDEFDDLYEIPTMAEVIRLVKDFAVETNQQVGIVHELKHNSYFDSIGLNVEEAVARVLIEEEFTNPEQNIIQTFEIAPLICLDREIMPEAGIDLPLHQLTGAATEDCSPGFSFPYDIVDNFSNPDFTPEDARAVYGDLVDIIDLDAETGYGDLLVLPEFYQFVSTYAEAINPWKNTILLRESLEEPFDGDGDGNTEIRTQLTGEVFSLIELAHDAGLLVHVYTLRDEERYLTLNPDSTVQTPEQEAEDLFRLGADGLIGDFPETINLVRDRSFS</sequence>
<dbReference type="GO" id="GO:0006629">
    <property type="term" value="P:lipid metabolic process"/>
    <property type="evidence" value="ECO:0007669"/>
    <property type="project" value="InterPro"/>
</dbReference>
<dbReference type="EC" id="3.1.4.46" evidence="2"/>
<feature type="domain" description="GP-PDE" evidence="7">
    <location>
        <begin position="44"/>
        <end position="415"/>
    </location>
</feature>
<reference evidence="8 9" key="1">
    <citation type="submission" date="2019-01" db="EMBL/GenBank/DDBJ databases">
        <authorList>
            <person name="Brito A."/>
        </authorList>
    </citation>
    <scope>NUCLEOTIDE SEQUENCE [LARGE SCALE GENOMIC DNA]</scope>
    <source>
        <strain evidence="8">1</strain>
    </source>
</reference>
<comment type="catalytic activity">
    <reaction evidence="6">
        <text>a sn-glycero-3-phosphodiester + H2O = an alcohol + sn-glycerol 3-phosphate + H(+)</text>
        <dbReference type="Rhea" id="RHEA:12969"/>
        <dbReference type="ChEBI" id="CHEBI:15377"/>
        <dbReference type="ChEBI" id="CHEBI:15378"/>
        <dbReference type="ChEBI" id="CHEBI:30879"/>
        <dbReference type="ChEBI" id="CHEBI:57597"/>
        <dbReference type="ChEBI" id="CHEBI:83408"/>
        <dbReference type="EC" id="3.1.4.46"/>
    </reaction>
</comment>
<evidence type="ECO:0000313" key="9">
    <source>
        <dbReference type="Proteomes" id="UP000320055"/>
    </source>
</evidence>
<accession>A0A563VIV5</accession>